<dbReference type="GO" id="GO:0009507">
    <property type="term" value="C:chloroplast"/>
    <property type="evidence" value="ECO:0007669"/>
    <property type="project" value="GOC"/>
</dbReference>
<keyword evidence="3" id="KW-1185">Reference proteome</keyword>
<dbReference type="PANTHER" id="PTHR21228:SF40">
    <property type="entry name" value="LD45607P"/>
    <property type="match status" value="1"/>
</dbReference>
<dbReference type="PANTHER" id="PTHR21228">
    <property type="entry name" value="FAST LEU-RICH DOMAIN-CONTAINING"/>
    <property type="match status" value="1"/>
</dbReference>
<proteinExistence type="predicted"/>
<evidence type="ECO:0000313" key="1">
    <source>
        <dbReference type="EMBL" id="CAI3985325.1"/>
    </source>
</evidence>
<gene>
    <name evidence="1" type="ORF">C1SCF055_LOCUS12784</name>
</gene>
<reference evidence="2" key="2">
    <citation type="submission" date="2024-04" db="EMBL/GenBank/DDBJ databases">
        <authorList>
            <person name="Chen Y."/>
            <person name="Shah S."/>
            <person name="Dougan E. K."/>
            <person name="Thang M."/>
            <person name="Chan C."/>
        </authorList>
    </citation>
    <scope>NUCLEOTIDE SEQUENCE [LARGE SCALE GENOMIC DNA]</scope>
</reference>
<sequence length="449" mass="49051">MATSDAMPRRPRRFHRVVPCLLLCAASLGQLFFDVLHQLSIVLGVVWYGQGQVAQRFSGTGQPTRGEPDADGKAKARRLTSNLKQATSAQKLREILDEAVDDHIFNFFHASAAYTQLVTLKRRKGLQQREWDSPVLLRLHARVEDMVLEEQVGARETANIFWSIAQLSGRLSIPTQLLAALVKSVPTKVKGMDEQNLSNTLWACAKLKEVAPGVLEAVPAIVAQIPIIATDMVQQALSNCLWAVGQLKDEAPEVLEAVPAIVMQIPKKAQKMVPQDLSNNLLACAQLNDDVPEVSDMLPAIVGEIPAKLQGMKPQEMSNSLEALVLLRDSVPEVGGVDDILSSAAERLNTLLPKLRGKDLSFTVPVVVWACAKAEVYHGELLGAVARCLGSRTKLSALPDFGVCALSWSYQVLDSDDDFEDFKALLMSETEKRGFSEADVQSCQHGRSG</sequence>
<dbReference type="AlphaFoldDB" id="A0A9P1FSL9"/>
<dbReference type="OrthoDB" id="418073at2759"/>
<reference evidence="1" key="1">
    <citation type="submission" date="2022-10" db="EMBL/GenBank/DDBJ databases">
        <authorList>
            <person name="Chen Y."/>
            <person name="Dougan E. K."/>
            <person name="Chan C."/>
            <person name="Rhodes N."/>
            <person name="Thang M."/>
        </authorList>
    </citation>
    <scope>NUCLEOTIDE SEQUENCE</scope>
</reference>
<accession>A0A9P1FSL9</accession>
<dbReference type="EMBL" id="CAMXCT020000979">
    <property type="protein sequence ID" value="CAL1138700.1"/>
    <property type="molecule type" value="Genomic_DNA"/>
</dbReference>
<dbReference type="GO" id="GO:1901259">
    <property type="term" value="P:chloroplast rRNA processing"/>
    <property type="evidence" value="ECO:0007669"/>
    <property type="project" value="TreeGrafter"/>
</dbReference>
<dbReference type="GO" id="GO:0005759">
    <property type="term" value="C:mitochondrial matrix"/>
    <property type="evidence" value="ECO:0007669"/>
    <property type="project" value="TreeGrafter"/>
</dbReference>
<dbReference type="GO" id="GO:0035770">
    <property type="term" value="C:ribonucleoprotein granule"/>
    <property type="evidence" value="ECO:0007669"/>
    <property type="project" value="TreeGrafter"/>
</dbReference>
<dbReference type="EMBL" id="CAMXCT030000979">
    <property type="protein sequence ID" value="CAL4772637.1"/>
    <property type="molecule type" value="Genomic_DNA"/>
</dbReference>
<evidence type="ECO:0000313" key="2">
    <source>
        <dbReference type="EMBL" id="CAL1138700.1"/>
    </source>
</evidence>
<dbReference type="Proteomes" id="UP001152797">
    <property type="component" value="Unassembled WGS sequence"/>
</dbReference>
<protein>
    <submittedName>
        <fullName evidence="1">Uncharacterized protein</fullName>
    </submittedName>
</protein>
<dbReference type="GO" id="GO:0003723">
    <property type="term" value="F:RNA binding"/>
    <property type="evidence" value="ECO:0007669"/>
    <property type="project" value="TreeGrafter"/>
</dbReference>
<dbReference type="GO" id="GO:0044528">
    <property type="term" value="P:regulation of mitochondrial mRNA stability"/>
    <property type="evidence" value="ECO:0007669"/>
    <property type="project" value="TreeGrafter"/>
</dbReference>
<name>A0A9P1FSL9_9DINO</name>
<comment type="caution">
    <text evidence="1">The sequence shown here is derived from an EMBL/GenBank/DDBJ whole genome shotgun (WGS) entry which is preliminary data.</text>
</comment>
<dbReference type="InterPro" id="IPR050870">
    <property type="entry name" value="FAST_kinase"/>
</dbReference>
<dbReference type="GO" id="GO:0000963">
    <property type="term" value="P:mitochondrial RNA processing"/>
    <property type="evidence" value="ECO:0007669"/>
    <property type="project" value="TreeGrafter"/>
</dbReference>
<dbReference type="EMBL" id="CAMXCT010000979">
    <property type="protein sequence ID" value="CAI3985325.1"/>
    <property type="molecule type" value="Genomic_DNA"/>
</dbReference>
<evidence type="ECO:0000313" key="3">
    <source>
        <dbReference type="Proteomes" id="UP001152797"/>
    </source>
</evidence>
<organism evidence="1">
    <name type="scientific">Cladocopium goreaui</name>
    <dbReference type="NCBI Taxonomy" id="2562237"/>
    <lineage>
        <taxon>Eukaryota</taxon>
        <taxon>Sar</taxon>
        <taxon>Alveolata</taxon>
        <taxon>Dinophyceae</taxon>
        <taxon>Suessiales</taxon>
        <taxon>Symbiodiniaceae</taxon>
        <taxon>Cladocopium</taxon>
    </lineage>
</organism>